<evidence type="ECO:0000313" key="4">
    <source>
        <dbReference type="EMBL" id="KAF5544440.1"/>
    </source>
</evidence>
<feature type="compositionally biased region" description="Basic and acidic residues" evidence="2">
    <location>
        <begin position="1154"/>
        <end position="1182"/>
    </location>
</feature>
<feature type="coiled-coil region" evidence="1">
    <location>
        <begin position="1012"/>
        <end position="1133"/>
    </location>
</feature>
<comment type="caution">
    <text evidence="4">The sequence shown here is derived from an EMBL/GenBank/DDBJ whole genome shotgun (WGS) entry which is preliminary data.</text>
</comment>
<feature type="region of interest" description="Disordered" evidence="2">
    <location>
        <begin position="1145"/>
        <end position="1182"/>
    </location>
</feature>
<keyword evidence="5" id="KW-1185">Reference proteome</keyword>
<dbReference type="Proteomes" id="UP000522262">
    <property type="component" value="Unassembled WGS sequence"/>
</dbReference>
<protein>
    <submittedName>
        <fullName evidence="4">Uncharacterized protein</fullName>
    </submittedName>
</protein>
<evidence type="ECO:0000256" key="2">
    <source>
        <dbReference type="SAM" id="MobiDB-lite"/>
    </source>
</evidence>
<keyword evidence="1" id="KW-0175">Coiled coil</keyword>
<dbReference type="AlphaFoldDB" id="A0A8H5IW51"/>
<organism evidence="4 5">
    <name type="scientific">Fusarium mexicanum</name>
    <dbReference type="NCBI Taxonomy" id="751941"/>
    <lineage>
        <taxon>Eukaryota</taxon>
        <taxon>Fungi</taxon>
        <taxon>Dikarya</taxon>
        <taxon>Ascomycota</taxon>
        <taxon>Pezizomycotina</taxon>
        <taxon>Sordariomycetes</taxon>
        <taxon>Hypocreomycetidae</taxon>
        <taxon>Hypocreales</taxon>
        <taxon>Nectriaceae</taxon>
        <taxon>Fusarium</taxon>
        <taxon>Fusarium fujikuroi species complex</taxon>
    </lineage>
</organism>
<reference evidence="4 5" key="1">
    <citation type="submission" date="2020-05" db="EMBL/GenBank/DDBJ databases">
        <title>Identification and distribution of gene clusters putatively required for synthesis of sphingolipid metabolism inhibitors in phylogenetically diverse species of the filamentous fungus Fusarium.</title>
        <authorList>
            <person name="Kim H.-S."/>
            <person name="Busman M."/>
            <person name="Brown D.W."/>
            <person name="Divon H."/>
            <person name="Uhlig S."/>
            <person name="Proctor R.H."/>
        </authorList>
    </citation>
    <scope>NUCLEOTIDE SEQUENCE [LARGE SCALE GENOMIC DNA]</scope>
    <source>
        <strain evidence="4 5">NRRL 53147</strain>
    </source>
</reference>
<proteinExistence type="predicted"/>
<gene>
    <name evidence="4" type="ORF">FMEXI_6553</name>
</gene>
<keyword evidence="3" id="KW-0812">Transmembrane</keyword>
<evidence type="ECO:0000313" key="5">
    <source>
        <dbReference type="Proteomes" id="UP000522262"/>
    </source>
</evidence>
<dbReference type="EMBL" id="JAAOAM010000138">
    <property type="protein sequence ID" value="KAF5544440.1"/>
    <property type="molecule type" value="Genomic_DNA"/>
</dbReference>
<feature type="transmembrane region" description="Helical" evidence="3">
    <location>
        <begin position="716"/>
        <end position="737"/>
    </location>
</feature>
<feature type="region of interest" description="Disordered" evidence="2">
    <location>
        <begin position="1"/>
        <end position="102"/>
    </location>
</feature>
<feature type="compositionally biased region" description="Basic and acidic residues" evidence="2">
    <location>
        <begin position="29"/>
        <end position="41"/>
    </location>
</feature>
<sequence length="1182" mass="132650">MAEPEDIHARKPSGVNIFGISGSGYHHLMPHEMADLDKPSPEAKMSPPETPHSFHNLLGGQPAGSSSSSPRVADSQGTPEPYSQIWAPSMPRGGAEKKSDMPRTMEREFKMSEGGKLPKIVEPRGDAMDDEFDDEIFYKKFVYSTVGSGIWLVTAILQPRWGHKIASGASLSPSTATTLAALLAKTIEMSFVTVFVSCLGQVLTRRAFIRKANGMSLAEMTMRNWVIQPGSLITHFETLPSSSLTLLGMLSLTATIAAAFYTTASDAMVSPKLKSGSWEHKELVGYVRASYANAAYVREDCPYLFNITEDIHAAESCMNVQFSGQSYRNLLNYMNMWTNLNQNGTEVSSDMKKRPGGTTLLHDNTTLYSSWIETEHGDVQAHFEETGRIINNVTLALPHPGVYGASTLKLNGILQPDDLAGVGEYTVRAGVVSPSVNVLCVDMDKKELAPLVYTTWPNAKVNNTDIPGQKTGWPGWTGEVPQPLDGKNKDYYLNRTDVDDIFRWGPKYERRPPVFQMYPFDFNLLTNATVYAADAIYTLGKSPESKNYTVCQLRSWVSPNCSTEFNISGIAGATMKAHCEDDADENAYRRSFPSDQGWSAPSLDWKWLADQWRLSMDLNGGSVNNNASNARILTQLALHEPKMPDSYPSLAEALAVYSSPLIMISAIGTPFRHYWDQDPKVYPENLIPAPGFPQPFNASLITQEYTSGHTQSWQNIFYVILVLVFAINLFCLGYFIMRSGLVTDFTEPQNLFSLAINSPPSNSFHGSCGGGPEKRHLVVPWKVAYAPSANHYFFQDNSPGKETSEGLSTAREYGEPRVFFFCTCIHLVNAMEPPGDPYTLTAAQFAGHVKQSGVVVPWRETQVDRVLLSFDKAKEMSKEGIREVYQYLESGKWIQSGSAASGHTAYRRFMGRPGFTRTLYYPFFFVVQAIYVPNGLLNNNAIHSMYRELSQHWGMNIALGQPFYPRLTDSEKERRLILGYYQEQNDEQAGKQVINTIQGNIAAHNSVNNNTNSDKQKELSNHLRLAAQLSEELSNEAEVAQRHEKDLQSTREELSTLRQQNLDLERQVQEHSNLRQNAENKLRENESQLHNTQCQLITSRKYADELEKDLNHMRNDISQYQQLSKEIQEVDEQRKLKSSIREQCMNRMAQRSVSRTEEFKAVTKRPTDEIADGEEPKRSRQE</sequence>
<accession>A0A8H5IW51</accession>
<keyword evidence="3" id="KW-0472">Membrane</keyword>
<evidence type="ECO:0000256" key="3">
    <source>
        <dbReference type="SAM" id="Phobius"/>
    </source>
</evidence>
<evidence type="ECO:0000256" key="1">
    <source>
        <dbReference type="SAM" id="Coils"/>
    </source>
</evidence>
<name>A0A8H5IW51_9HYPO</name>
<keyword evidence="3" id="KW-1133">Transmembrane helix</keyword>